<sequence>MEIKRKQVTVEVAKVYEREEKRVKADEEVEGESQKMVERMGWERKTEVVRGD</sequence>
<reference evidence="1 2" key="1">
    <citation type="submission" date="2023-09" db="EMBL/GenBank/DDBJ databases">
        <title>Genomes of two closely related lineages of the louse Polyplax serrata with different host specificities.</title>
        <authorList>
            <person name="Martinu J."/>
            <person name="Tarabai H."/>
            <person name="Stefka J."/>
            <person name="Hypsa V."/>
        </authorList>
    </citation>
    <scope>NUCLEOTIDE SEQUENCE [LARGE SCALE GENOMIC DNA]</scope>
    <source>
        <strain evidence="1">98ZLc_SE</strain>
    </source>
</reference>
<dbReference type="Proteomes" id="UP001359485">
    <property type="component" value="Unassembled WGS sequence"/>
</dbReference>
<evidence type="ECO:0000313" key="1">
    <source>
        <dbReference type="EMBL" id="KAK6633376.1"/>
    </source>
</evidence>
<keyword evidence="2" id="KW-1185">Reference proteome</keyword>
<name>A0ABR1B287_POLSC</name>
<protein>
    <submittedName>
        <fullName evidence="1">Uncharacterized protein</fullName>
    </submittedName>
</protein>
<comment type="caution">
    <text evidence="1">The sequence shown here is derived from an EMBL/GenBank/DDBJ whole genome shotgun (WGS) entry which is preliminary data.</text>
</comment>
<dbReference type="EMBL" id="JAWJWF010000004">
    <property type="protein sequence ID" value="KAK6633376.1"/>
    <property type="molecule type" value="Genomic_DNA"/>
</dbReference>
<proteinExistence type="predicted"/>
<organism evidence="1 2">
    <name type="scientific">Polyplax serrata</name>
    <name type="common">Common mouse louse</name>
    <dbReference type="NCBI Taxonomy" id="468196"/>
    <lineage>
        <taxon>Eukaryota</taxon>
        <taxon>Metazoa</taxon>
        <taxon>Ecdysozoa</taxon>
        <taxon>Arthropoda</taxon>
        <taxon>Hexapoda</taxon>
        <taxon>Insecta</taxon>
        <taxon>Pterygota</taxon>
        <taxon>Neoptera</taxon>
        <taxon>Paraneoptera</taxon>
        <taxon>Psocodea</taxon>
        <taxon>Troctomorpha</taxon>
        <taxon>Phthiraptera</taxon>
        <taxon>Anoplura</taxon>
        <taxon>Polyplacidae</taxon>
        <taxon>Polyplax</taxon>
    </lineage>
</organism>
<accession>A0ABR1B287</accession>
<evidence type="ECO:0000313" key="2">
    <source>
        <dbReference type="Proteomes" id="UP001359485"/>
    </source>
</evidence>
<gene>
    <name evidence="1" type="ORF">RUM44_003978</name>
</gene>